<dbReference type="PANTHER" id="PTHR44019:SF8">
    <property type="entry name" value="POC1 CENTRIOLAR PROTEIN HOMOLOG"/>
    <property type="match status" value="1"/>
</dbReference>
<feature type="compositionally biased region" description="Basic and acidic residues" evidence="3">
    <location>
        <begin position="31"/>
        <end position="43"/>
    </location>
</feature>
<name>A0A9W7LAR3_9STRA</name>
<keyword evidence="5" id="KW-1185">Reference proteome</keyword>
<dbReference type="Gene3D" id="2.130.10.10">
    <property type="entry name" value="YVTN repeat-like/Quinoprotein amine dehydrogenase"/>
    <property type="match status" value="2"/>
</dbReference>
<feature type="compositionally biased region" description="Acidic residues" evidence="3">
    <location>
        <begin position="48"/>
        <end position="60"/>
    </location>
</feature>
<dbReference type="Pfam" id="PF00400">
    <property type="entry name" value="WD40"/>
    <property type="match status" value="2"/>
</dbReference>
<protein>
    <submittedName>
        <fullName evidence="4">Uncharacterized protein</fullName>
    </submittedName>
</protein>
<dbReference type="InterPro" id="IPR050505">
    <property type="entry name" value="WDR55/POC1"/>
</dbReference>
<evidence type="ECO:0000313" key="5">
    <source>
        <dbReference type="Proteomes" id="UP001165065"/>
    </source>
</evidence>
<dbReference type="SMART" id="SM00320">
    <property type="entry name" value="WD40"/>
    <property type="match status" value="5"/>
</dbReference>
<proteinExistence type="predicted"/>
<gene>
    <name evidence="4" type="ORF">TrCOL_g11674</name>
</gene>
<dbReference type="EMBL" id="BRYA01000197">
    <property type="protein sequence ID" value="GMI43705.1"/>
    <property type="molecule type" value="Genomic_DNA"/>
</dbReference>
<dbReference type="SUPFAM" id="SSF50978">
    <property type="entry name" value="WD40 repeat-like"/>
    <property type="match status" value="1"/>
</dbReference>
<evidence type="ECO:0000313" key="4">
    <source>
        <dbReference type="EMBL" id="GMI43705.1"/>
    </source>
</evidence>
<dbReference type="Proteomes" id="UP001165065">
    <property type="component" value="Unassembled WGS sequence"/>
</dbReference>
<organism evidence="4 5">
    <name type="scientific">Triparma columacea</name>
    <dbReference type="NCBI Taxonomy" id="722753"/>
    <lineage>
        <taxon>Eukaryota</taxon>
        <taxon>Sar</taxon>
        <taxon>Stramenopiles</taxon>
        <taxon>Ochrophyta</taxon>
        <taxon>Bolidophyceae</taxon>
        <taxon>Parmales</taxon>
        <taxon>Triparmaceae</taxon>
        <taxon>Triparma</taxon>
    </lineage>
</organism>
<sequence length="322" mass="32357">MKRVGNEEEGNERRLLIASLGLDGVVKVWEENKEDTKSDKEGAVVEASAEEDAAGEEDASGDGSAFEDATGEDTACEGSADVSGSGEESAGVACTLTCTVGPDILSGTCTAMAVHNDVLACGTLQGTVKILHVKECGGFEVLATMPPYKDGPAVTSLAWSCDGSNLAVCLKGGDTCVYALPPSSSPPPPPPPPLSPSYVAVGFGGGYHARCACFTGDSGLLIVGCDDGCAYAHDHLKGGCLVGSIRGGGGMVSCLACMPLDDNLVAAAGEDGGVRIFNLQSLAVVHTFDGTGGAVRGMAVTGGGRRMAFGGEGGDLVIVCTQ</sequence>
<evidence type="ECO:0000256" key="1">
    <source>
        <dbReference type="ARBA" id="ARBA00022574"/>
    </source>
</evidence>
<evidence type="ECO:0000256" key="2">
    <source>
        <dbReference type="ARBA" id="ARBA00022737"/>
    </source>
</evidence>
<keyword evidence="1" id="KW-0853">WD repeat</keyword>
<dbReference type="InterPro" id="IPR015943">
    <property type="entry name" value="WD40/YVTN_repeat-like_dom_sf"/>
</dbReference>
<dbReference type="InterPro" id="IPR001680">
    <property type="entry name" value="WD40_rpt"/>
</dbReference>
<keyword evidence="2" id="KW-0677">Repeat</keyword>
<dbReference type="AlphaFoldDB" id="A0A9W7LAR3"/>
<dbReference type="InterPro" id="IPR036322">
    <property type="entry name" value="WD40_repeat_dom_sf"/>
</dbReference>
<evidence type="ECO:0000256" key="3">
    <source>
        <dbReference type="SAM" id="MobiDB-lite"/>
    </source>
</evidence>
<comment type="caution">
    <text evidence="4">The sequence shown here is derived from an EMBL/GenBank/DDBJ whole genome shotgun (WGS) entry which is preliminary data.</text>
</comment>
<accession>A0A9W7LAR3</accession>
<feature type="region of interest" description="Disordered" evidence="3">
    <location>
        <begin position="31"/>
        <end position="83"/>
    </location>
</feature>
<dbReference type="PANTHER" id="PTHR44019">
    <property type="entry name" value="WD REPEAT-CONTAINING PROTEIN 55"/>
    <property type="match status" value="1"/>
</dbReference>
<reference evidence="5" key="1">
    <citation type="journal article" date="2023" name="Commun. Biol.">
        <title>Genome analysis of Parmales, the sister group of diatoms, reveals the evolutionary specialization of diatoms from phago-mixotrophs to photoautotrophs.</title>
        <authorList>
            <person name="Ban H."/>
            <person name="Sato S."/>
            <person name="Yoshikawa S."/>
            <person name="Yamada K."/>
            <person name="Nakamura Y."/>
            <person name="Ichinomiya M."/>
            <person name="Sato N."/>
            <person name="Blanc-Mathieu R."/>
            <person name="Endo H."/>
            <person name="Kuwata A."/>
            <person name="Ogata H."/>
        </authorList>
    </citation>
    <scope>NUCLEOTIDE SEQUENCE [LARGE SCALE GENOMIC DNA]</scope>
</reference>